<dbReference type="STRING" id="253628.A0A0D2B533"/>
<proteinExistence type="predicted"/>
<dbReference type="InParanoid" id="A0A0D2B533"/>
<dbReference type="PANTHER" id="PTHR39474:SF1">
    <property type="entry name" value="FUNGAL SPECIFIC TRANSCRIPTION FACTOR"/>
    <property type="match status" value="1"/>
</dbReference>
<gene>
    <name evidence="2" type="ORF">PV09_02797</name>
</gene>
<protein>
    <submittedName>
        <fullName evidence="2">Uncharacterized protein</fullName>
    </submittedName>
</protein>
<dbReference type="GeneID" id="27310770"/>
<dbReference type="AlphaFoldDB" id="A0A0D2B533"/>
<sequence length="140" mass="15207">MSHLRLKLGRILSPRAHPHARPQVWVHSVRPSSTASSAMSEPSNQQTSQEPTQAGTDTPVLALPAVEDAQATKLDASSGYGTARFDALGPVVVNVDGTLSRITNWDKMADIERKNTLRILAKRNKERLDSLKAQQKDGAS</sequence>
<accession>A0A0D2B533</accession>
<feature type="compositionally biased region" description="Low complexity" evidence="1">
    <location>
        <begin position="28"/>
        <end position="43"/>
    </location>
</feature>
<evidence type="ECO:0000313" key="3">
    <source>
        <dbReference type="Proteomes" id="UP000053259"/>
    </source>
</evidence>
<organism evidence="2 3">
    <name type="scientific">Verruconis gallopava</name>
    <dbReference type="NCBI Taxonomy" id="253628"/>
    <lineage>
        <taxon>Eukaryota</taxon>
        <taxon>Fungi</taxon>
        <taxon>Dikarya</taxon>
        <taxon>Ascomycota</taxon>
        <taxon>Pezizomycotina</taxon>
        <taxon>Dothideomycetes</taxon>
        <taxon>Pleosporomycetidae</taxon>
        <taxon>Venturiales</taxon>
        <taxon>Sympoventuriaceae</taxon>
        <taxon>Verruconis</taxon>
    </lineage>
</organism>
<dbReference type="HOGENOM" id="CLU_093522_3_2_1"/>
<feature type="compositionally biased region" description="Polar residues" evidence="1">
    <location>
        <begin position="44"/>
        <end position="56"/>
    </location>
</feature>
<dbReference type="OrthoDB" id="4590138at2759"/>
<feature type="region of interest" description="Disordered" evidence="1">
    <location>
        <begin position="19"/>
        <end position="58"/>
    </location>
</feature>
<keyword evidence="3" id="KW-1185">Reference proteome</keyword>
<dbReference type="RefSeq" id="XP_016216203.1">
    <property type="nucleotide sequence ID" value="XM_016355897.1"/>
</dbReference>
<dbReference type="Proteomes" id="UP000053259">
    <property type="component" value="Unassembled WGS sequence"/>
</dbReference>
<name>A0A0D2B533_9PEZI</name>
<evidence type="ECO:0000313" key="2">
    <source>
        <dbReference type="EMBL" id="KIW06334.1"/>
    </source>
</evidence>
<dbReference type="PANTHER" id="PTHR39474">
    <property type="entry name" value="UNNAMED PRODUCT"/>
    <property type="match status" value="1"/>
</dbReference>
<dbReference type="EMBL" id="KN847535">
    <property type="protein sequence ID" value="KIW06334.1"/>
    <property type="molecule type" value="Genomic_DNA"/>
</dbReference>
<dbReference type="VEuPathDB" id="FungiDB:PV09_02797"/>
<reference evidence="2 3" key="1">
    <citation type="submission" date="2015-01" db="EMBL/GenBank/DDBJ databases">
        <title>The Genome Sequence of Ochroconis gallopava CBS43764.</title>
        <authorList>
            <consortium name="The Broad Institute Genomics Platform"/>
            <person name="Cuomo C."/>
            <person name="de Hoog S."/>
            <person name="Gorbushina A."/>
            <person name="Stielow B."/>
            <person name="Teixiera M."/>
            <person name="Abouelleil A."/>
            <person name="Chapman S.B."/>
            <person name="Priest M."/>
            <person name="Young S.K."/>
            <person name="Wortman J."/>
            <person name="Nusbaum C."/>
            <person name="Birren B."/>
        </authorList>
    </citation>
    <scope>NUCLEOTIDE SEQUENCE [LARGE SCALE GENOMIC DNA]</scope>
    <source>
        <strain evidence="2 3">CBS 43764</strain>
    </source>
</reference>
<evidence type="ECO:0000256" key="1">
    <source>
        <dbReference type="SAM" id="MobiDB-lite"/>
    </source>
</evidence>